<protein>
    <submittedName>
        <fullName evidence="3">Uncharacterized protein</fullName>
    </submittedName>
</protein>
<accession>A0A428SLA3</accession>
<feature type="chain" id="PRO_5019166536" evidence="2">
    <location>
        <begin position="19"/>
        <end position="618"/>
    </location>
</feature>
<organism evidence="3 4">
    <name type="scientific">Fusarium floridanum</name>
    <dbReference type="NCBI Taxonomy" id="1325733"/>
    <lineage>
        <taxon>Eukaryota</taxon>
        <taxon>Fungi</taxon>
        <taxon>Dikarya</taxon>
        <taxon>Ascomycota</taxon>
        <taxon>Pezizomycotina</taxon>
        <taxon>Sordariomycetes</taxon>
        <taxon>Hypocreomycetidae</taxon>
        <taxon>Hypocreales</taxon>
        <taxon>Nectriaceae</taxon>
        <taxon>Fusarium</taxon>
        <taxon>Fusarium solani species complex</taxon>
    </lineage>
</organism>
<evidence type="ECO:0000313" key="4">
    <source>
        <dbReference type="Proteomes" id="UP000287972"/>
    </source>
</evidence>
<dbReference type="Pfam" id="PF12796">
    <property type="entry name" value="Ank_2"/>
    <property type="match status" value="1"/>
</dbReference>
<reference evidence="3 4" key="1">
    <citation type="submission" date="2017-06" db="EMBL/GenBank/DDBJ databases">
        <title>Comparative genomic analysis of Ambrosia Fusariam Clade fungi.</title>
        <authorList>
            <person name="Stajich J.E."/>
            <person name="Carrillo J."/>
            <person name="Kijimoto T."/>
            <person name="Eskalen A."/>
            <person name="O'Donnell K."/>
            <person name="Kasson M."/>
        </authorList>
    </citation>
    <scope>NUCLEOTIDE SEQUENCE [LARGE SCALE GENOMIC DNA]</scope>
    <source>
        <strain evidence="3 4">NRRL62606</strain>
    </source>
</reference>
<proteinExistence type="predicted"/>
<keyword evidence="1" id="KW-0040">ANK repeat</keyword>
<dbReference type="PROSITE" id="PS51257">
    <property type="entry name" value="PROKAR_LIPOPROTEIN"/>
    <property type="match status" value="1"/>
</dbReference>
<evidence type="ECO:0000313" key="3">
    <source>
        <dbReference type="EMBL" id="RSL90511.1"/>
    </source>
</evidence>
<dbReference type="PROSITE" id="PS50297">
    <property type="entry name" value="ANK_REP_REGION"/>
    <property type="match status" value="2"/>
</dbReference>
<evidence type="ECO:0000256" key="1">
    <source>
        <dbReference type="PROSITE-ProRule" id="PRU00023"/>
    </source>
</evidence>
<dbReference type="AlphaFoldDB" id="A0A428SLA3"/>
<name>A0A428SLA3_9HYPO</name>
<dbReference type="SMART" id="SM00248">
    <property type="entry name" value="ANK"/>
    <property type="match status" value="7"/>
</dbReference>
<keyword evidence="4" id="KW-1185">Reference proteome</keyword>
<dbReference type="EMBL" id="NKCL01000008">
    <property type="protein sequence ID" value="RSL90511.1"/>
    <property type="molecule type" value="Genomic_DNA"/>
</dbReference>
<dbReference type="PROSITE" id="PS50088">
    <property type="entry name" value="ANK_REPEAT"/>
    <property type="match status" value="2"/>
</dbReference>
<dbReference type="PANTHER" id="PTHR24133">
    <property type="entry name" value="ANKYRIN DOMAIN-CONTAINING"/>
    <property type="match status" value="1"/>
</dbReference>
<dbReference type="InterPro" id="IPR036770">
    <property type="entry name" value="Ankyrin_rpt-contain_sf"/>
</dbReference>
<evidence type="ECO:0000256" key="2">
    <source>
        <dbReference type="SAM" id="SignalP"/>
    </source>
</evidence>
<dbReference type="SUPFAM" id="SSF48403">
    <property type="entry name" value="Ankyrin repeat"/>
    <property type="match status" value="1"/>
</dbReference>
<feature type="repeat" description="ANK" evidence="1">
    <location>
        <begin position="166"/>
        <end position="198"/>
    </location>
</feature>
<dbReference type="InterPro" id="IPR052391">
    <property type="entry name" value="E3_Ligase-Neurotoxin"/>
</dbReference>
<comment type="caution">
    <text evidence="3">The sequence shown here is derived from an EMBL/GenBank/DDBJ whole genome shotgun (WGS) entry which is preliminary data.</text>
</comment>
<dbReference type="Proteomes" id="UP000287972">
    <property type="component" value="Unassembled WGS sequence"/>
</dbReference>
<gene>
    <name evidence="3" type="ORF">CEP51_000672</name>
</gene>
<keyword evidence="2" id="KW-0732">Signal</keyword>
<dbReference type="InterPro" id="IPR002110">
    <property type="entry name" value="Ankyrin_rpt"/>
</dbReference>
<dbReference type="Pfam" id="PF00023">
    <property type="entry name" value="Ank"/>
    <property type="match status" value="1"/>
</dbReference>
<feature type="signal peptide" evidence="2">
    <location>
        <begin position="1"/>
        <end position="18"/>
    </location>
</feature>
<dbReference type="PANTHER" id="PTHR24133:SF40">
    <property type="entry name" value="ANKYRIN REPEAT DOMAIN 44"/>
    <property type="match status" value="1"/>
</dbReference>
<dbReference type="Gene3D" id="1.25.40.20">
    <property type="entry name" value="Ankyrin repeat-containing domain"/>
    <property type="match status" value="3"/>
</dbReference>
<sequence length="618" mass="67758">MKLAIRLGDLAACSACLASGCALDEGITGTGGWSPLDYAVVKGQESIVQLLLEFGASTLIPFKRGKNLYDGALHCASKSEKHIPILQSLLCRYLEEVNSIHEVGWPLMYAISAGSGKVFKLILEHLVQNSQKISQMNQARSEDIVKQVLNHLLPHEMPGPGPQKFKKMSPLHAAVRRGHMSMAALLLEHGANVDCIDEVASTPLHCASSLEMASLLIKSGASLAPIFTETIVDLCHLWGAHFTDITKRCFANGLEDTTFQVSDLLEHPIAPSPLMPPQNYLASILALEGMGLSSPNRRCNDDAIMVLLRKDKVGQSYLLNSEFSLDDLDPFPWHLEAQCTFQELPFLRETFRQFQRRFHRVSLKKWVNLQPDRGWSPLCRAASQDLVTVMKNCMSLDAEIDFEGCPLGSALMVASACGRLEAVKFLVRSGAATSYVGRRGFIDVISVARSASVRAWLLVGRFNEQPRISMGEEAGSSLPAQIFPWSGIVQAKLRQVSIGGRMPDESTLDYAKYLVTGKEEMRGLVAANIDGLVYADDVSKSGMAEPMAVLKENHVEQRVEADTDIDTLHSGSSETSPAMLTVNRNHEESWVLDLAKGEYHQPGQLGFAVNIQSQTSAE</sequence>
<feature type="repeat" description="ANK" evidence="1">
    <location>
        <begin position="31"/>
        <end position="57"/>
    </location>
</feature>